<keyword evidence="10" id="KW-1185">Reference proteome</keyword>
<dbReference type="CDD" id="cd09276">
    <property type="entry name" value="Rnase_HI_RT_non_LTR"/>
    <property type="match status" value="1"/>
</dbReference>
<dbReference type="GO" id="GO:0003676">
    <property type="term" value="F:nucleic acid binding"/>
    <property type="evidence" value="ECO:0007669"/>
    <property type="project" value="InterPro"/>
</dbReference>
<evidence type="ECO:0000256" key="3">
    <source>
        <dbReference type="ARBA" id="ARBA00012180"/>
    </source>
</evidence>
<protein>
    <recommendedName>
        <fullName evidence="3">ribonuclease H</fullName>
        <ecNumber evidence="3">3.1.26.4</ecNumber>
    </recommendedName>
</protein>
<dbReference type="EC" id="3.1.26.4" evidence="3"/>
<dbReference type="InterPro" id="IPR012337">
    <property type="entry name" value="RNaseH-like_sf"/>
</dbReference>
<evidence type="ECO:0000259" key="8">
    <source>
        <dbReference type="PROSITE" id="PS50879"/>
    </source>
</evidence>
<comment type="caution">
    <text evidence="9">The sequence shown here is derived from an EMBL/GenBank/DDBJ whole genome shotgun (WGS) entry which is preliminary data.</text>
</comment>
<organism evidence="9 10">
    <name type="scientific">Araneus ventricosus</name>
    <name type="common">Orbweaver spider</name>
    <name type="synonym">Epeira ventricosa</name>
    <dbReference type="NCBI Taxonomy" id="182803"/>
    <lineage>
        <taxon>Eukaryota</taxon>
        <taxon>Metazoa</taxon>
        <taxon>Ecdysozoa</taxon>
        <taxon>Arthropoda</taxon>
        <taxon>Chelicerata</taxon>
        <taxon>Arachnida</taxon>
        <taxon>Araneae</taxon>
        <taxon>Araneomorphae</taxon>
        <taxon>Entelegynae</taxon>
        <taxon>Araneoidea</taxon>
        <taxon>Araneidae</taxon>
        <taxon>Araneus</taxon>
    </lineage>
</organism>
<evidence type="ECO:0000256" key="4">
    <source>
        <dbReference type="ARBA" id="ARBA00022722"/>
    </source>
</evidence>
<evidence type="ECO:0000313" key="9">
    <source>
        <dbReference type="EMBL" id="GBN36109.1"/>
    </source>
</evidence>
<dbReference type="InterPro" id="IPR036397">
    <property type="entry name" value="RNaseH_sf"/>
</dbReference>
<dbReference type="AlphaFoldDB" id="A0A4Y2NBS9"/>
<name>A0A4Y2NBS9_ARAVE</name>
<dbReference type="InterPro" id="IPR050092">
    <property type="entry name" value="RNase_H"/>
</dbReference>
<dbReference type="PANTHER" id="PTHR10642:SF26">
    <property type="entry name" value="RIBONUCLEASE H1"/>
    <property type="match status" value="1"/>
</dbReference>
<dbReference type="GO" id="GO:0004523">
    <property type="term" value="F:RNA-DNA hybrid ribonuclease activity"/>
    <property type="evidence" value="ECO:0007669"/>
    <property type="project" value="UniProtKB-EC"/>
</dbReference>
<dbReference type="GO" id="GO:0046872">
    <property type="term" value="F:metal ion binding"/>
    <property type="evidence" value="ECO:0007669"/>
    <property type="project" value="UniProtKB-KW"/>
</dbReference>
<evidence type="ECO:0000256" key="2">
    <source>
        <dbReference type="ARBA" id="ARBA00005300"/>
    </source>
</evidence>
<reference evidence="9 10" key="1">
    <citation type="journal article" date="2019" name="Sci. Rep.">
        <title>Orb-weaving spider Araneus ventricosus genome elucidates the spidroin gene catalogue.</title>
        <authorList>
            <person name="Kono N."/>
            <person name="Nakamura H."/>
            <person name="Ohtoshi R."/>
            <person name="Moran D.A.P."/>
            <person name="Shinohara A."/>
            <person name="Yoshida Y."/>
            <person name="Fujiwara M."/>
            <person name="Mori M."/>
            <person name="Tomita M."/>
            <person name="Arakawa K."/>
        </authorList>
    </citation>
    <scope>NUCLEOTIDE SEQUENCE [LARGE SCALE GENOMIC DNA]</scope>
</reference>
<keyword evidence="5" id="KW-0479">Metal-binding</keyword>
<dbReference type="GO" id="GO:0043137">
    <property type="term" value="P:DNA replication, removal of RNA primer"/>
    <property type="evidence" value="ECO:0007669"/>
    <property type="project" value="TreeGrafter"/>
</dbReference>
<sequence>MVVMYFGQLIHSERVRLGDNCTVYQAELVGLKLAAEFILTLTATKRVNVYSDSRSGLQSLEDPTNTHPLVGEVKRLLKRVRSERGVFLHWVKAHVGYHGNELADDEAKAATNSSSISIDLPVSSSRFKCKLRRIMIQAWQDHWDFTPNKGRFTRSIIPNVSLKTHFWGEMAELFTGHGRFPAHLFRFGIGDDDLRGSGRCEALHCELPVHDESESPTQVHSIRSKYGRAELQFTSVGRDWKES</sequence>
<comment type="similarity">
    <text evidence="2">Belongs to the RNase H family.</text>
</comment>
<dbReference type="Gene3D" id="3.30.420.10">
    <property type="entry name" value="Ribonuclease H-like superfamily/Ribonuclease H"/>
    <property type="match status" value="1"/>
</dbReference>
<dbReference type="SUPFAM" id="SSF53098">
    <property type="entry name" value="Ribonuclease H-like"/>
    <property type="match status" value="1"/>
</dbReference>
<feature type="domain" description="RNase H type-1" evidence="8">
    <location>
        <begin position="1"/>
        <end position="112"/>
    </location>
</feature>
<evidence type="ECO:0000256" key="1">
    <source>
        <dbReference type="ARBA" id="ARBA00000077"/>
    </source>
</evidence>
<dbReference type="InterPro" id="IPR002156">
    <property type="entry name" value="RNaseH_domain"/>
</dbReference>
<evidence type="ECO:0000313" key="10">
    <source>
        <dbReference type="Proteomes" id="UP000499080"/>
    </source>
</evidence>
<dbReference type="PROSITE" id="PS50879">
    <property type="entry name" value="RNASE_H_1"/>
    <property type="match status" value="1"/>
</dbReference>
<keyword evidence="4" id="KW-0540">Nuclease</keyword>
<evidence type="ECO:0000256" key="7">
    <source>
        <dbReference type="ARBA" id="ARBA00022801"/>
    </source>
</evidence>
<evidence type="ECO:0000256" key="5">
    <source>
        <dbReference type="ARBA" id="ARBA00022723"/>
    </source>
</evidence>
<accession>A0A4Y2NBS9</accession>
<comment type="catalytic activity">
    <reaction evidence="1">
        <text>Endonucleolytic cleavage to 5'-phosphomonoester.</text>
        <dbReference type="EC" id="3.1.26.4"/>
    </reaction>
</comment>
<dbReference type="Pfam" id="PF00075">
    <property type="entry name" value="RNase_H"/>
    <property type="match status" value="1"/>
</dbReference>
<evidence type="ECO:0000256" key="6">
    <source>
        <dbReference type="ARBA" id="ARBA00022759"/>
    </source>
</evidence>
<gene>
    <name evidence="9" type="ORF">AVEN_152063_1</name>
</gene>
<keyword evidence="6" id="KW-0255">Endonuclease</keyword>
<dbReference type="EMBL" id="BGPR01008788">
    <property type="protein sequence ID" value="GBN36109.1"/>
    <property type="molecule type" value="Genomic_DNA"/>
</dbReference>
<dbReference type="PANTHER" id="PTHR10642">
    <property type="entry name" value="RIBONUCLEASE H1"/>
    <property type="match status" value="1"/>
</dbReference>
<keyword evidence="7" id="KW-0378">Hydrolase</keyword>
<dbReference type="Proteomes" id="UP000499080">
    <property type="component" value="Unassembled WGS sequence"/>
</dbReference>
<proteinExistence type="inferred from homology"/>
<dbReference type="OrthoDB" id="445826at2759"/>